<evidence type="ECO:0000256" key="1">
    <source>
        <dbReference type="ARBA" id="ARBA00001947"/>
    </source>
</evidence>
<dbReference type="InterPro" id="IPR008007">
    <property type="entry name" value="Peptidase_M42"/>
</dbReference>
<dbReference type="EMBL" id="CP061800">
    <property type="protein sequence ID" value="QTA88551.1"/>
    <property type="molecule type" value="Genomic_DNA"/>
</dbReference>
<keyword evidence="11" id="KW-1185">Reference proteome</keyword>
<evidence type="ECO:0000313" key="10">
    <source>
        <dbReference type="EMBL" id="QTA88551.1"/>
    </source>
</evidence>
<sequence length="393" mass="42149">MINSDRLAETFKFLVKIDSVTKNEGDICDEIKKILEDLGAETVVDSAGEKVGSNTGNLIARFRGTVQAPPLLLNAHMDTVEPGKGITPVLKDGVFTSNGTTILGADDKSAIAILLETIRVLQENNLPYGPLELVFTICEETGLLGAKHLDHNLITATYGYALDATDTEGIVTRAPGSDRLEFKIHGKDAHAGAAPEKGINAITLACKAIAGLEIGRIDHETTCNIGIIEGGIATNIVPNLVTVKGETRSHDEKKLSKITNKIVSSFKAVIEDWHSVSKSEPQSGTDFSSDKMLPRVDIQVERDFSPTYIPDDHPVVRLARKAASNLGRKMVTKITGGGADANVFFKKGIMTGVLGTGMKDMHTVRESVALDDMVRTTGLLLEIIKVHSAESGK</sequence>
<evidence type="ECO:0000256" key="2">
    <source>
        <dbReference type="ARBA" id="ARBA00022670"/>
    </source>
</evidence>
<gene>
    <name evidence="10" type="ORF">dnm_045970</name>
</gene>
<reference evidence="10" key="1">
    <citation type="journal article" date="2021" name="Microb. Physiol.">
        <title>Proteogenomic Insights into the Physiology of Marine, Sulfate-Reducing, Filamentous Desulfonema limicola and Desulfonema magnum.</title>
        <authorList>
            <person name="Schnaars V."/>
            <person name="Wohlbrand L."/>
            <person name="Scheve S."/>
            <person name="Hinrichs C."/>
            <person name="Reinhardt R."/>
            <person name="Rabus R."/>
        </authorList>
    </citation>
    <scope>NUCLEOTIDE SEQUENCE</scope>
    <source>
        <strain evidence="10">4be13</strain>
    </source>
</reference>
<comment type="similarity">
    <text evidence="7">Belongs to the peptidase M42 family.</text>
</comment>
<keyword evidence="2" id="KW-0645">Protease</keyword>
<evidence type="ECO:0000256" key="5">
    <source>
        <dbReference type="ARBA" id="ARBA00022833"/>
    </source>
</evidence>
<dbReference type="NCBIfam" id="TIGR01883">
    <property type="entry name" value="PepT-like"/>
    <property type="match status" value="1"/>
</dbReference>
<evidence type="ECO:0000256" key="3">
    <source>
        <dbReference type="ARBA" id="ARBA00022723"/>
    </source>
</evidence>
<keyword evidence="3 8" id="KW-0479">Metal-binding</keyword>
<dbReference type="PANTHER" id="PTHR42994">
    <property type="entry name" value="PEPTIDASE T"/>
    <property type="match status" value="1"/>
</dbReference>
<protein>
    <submittedName>
        <fullName evidence="10">Peptidase T</fullName>
    </submittedName>
</protein>
<evidence type="ECO:0000313" key="11">
    <source>
        <dbReference type="Proteomes" id="UP000663722"/>
    </source>
</evidence>
<dbReference type="SUPFAM" id="SSF55031">
    <property type="entry name" value="Bacterial exopeptidase dimerisation domain"/>
    <property type="match status" value="1"/>
</dbReference>
<dbReference type="InterPro" id="IPR010162">
    <property type="entry name" value="PepT-like"/>
</dbReference>
<evidence type="ECO:0000256" key="8">
    <source>
        <dbReference type="PIRSR" id="PIRSR001123-2"/>
    </source>
</evidence>
<dbReference type="Gene3D" id="3.30.70.360">
    <property type="match status" value="1"/>
</dbReference>
<dbReference type="PIRSF" id="PIRSF001123">
    <property type="entry name" value="PepA_GA"/>
    <property type="match status" value="1"/>
</dbReference>
<name>A0A975BN60_9BACT</name>
<dbReference type="RefSeq" id="WP_207683266.1">
    <property type="nucleotide sequence ID" value="NZ_CP061800.1"/>
</dbReference>
<feature type="binding site" evidence="8">
    <location>
        <position position="362"/>
    </location>
    <ligand>
        <name>Zn(2+)</name>
        <dbReference type="ChEBI" id="CHEBI:29105"/>
        <label>2</label>
    </ligand>
</feature>
<dbReference type="InterPro" id="IPR001261">
    <property type="entry name" value="ArgE/DapE_CS"/>
</dbReference>
<dbReference type="Pfam" id="PF01546">
    <property type="entry name" value="Peptidase_M20"/>
    <property type="match status" value="1"/>
</dbReference>
<dbReference type="InterPro" id="IPR002933">
    <property type="entry name" value="Peptidase_M20"/>
</dbReference>
<evidence type="ECO:0000259" key="9">
    <source>
        <dbReference type="Pfam" id="PF07687"/>
    </source>
</evidence>
<organism evidence="10 11">
    <name type="scientific">Desulfonema magnum</name>
    <dbReference type="NCBI Taxonomy" id="45655"/>
    <lineage>
        <taxon>Bacteria</taxon>
        <taxon>Pseudomonadati</taxon>
        <taxon>Thermodesulfobacteriota</taxon>
        <taxon>Desulfobacteria</taxon>
        <taxon>Desulfobacterales</taxon>
        <taxon>Desulfococcaceae</taxon>
        <taxon>Desulfonema</taxon>
    </lineage>
</organism>
<dbReference type="PROSITE" id="PS00758">
    <property type="entry name" value="ARGE_DAPE_CPG2_1"/>
    <property type="match status" value="1"/>
</dbReference>
<comment type="cofactor">
    <cofactor evidence="1">
        <name>Zn(2+)</name>
        <dbReference type="ChEBI" id="CHEBI:29105"/>
    </cofactor>
</comment>
<evidence type="ECO:0000256" key="7">
    <source>
        <dbReference type="PIRNR" id="PIRNR001123"/>
    </source>
</evidence>
<dbReference type="GO" id="GO:0008237">
    <property type="term" value="F:metallopeptidase activity"/>
    <property type="evidence" value="ECO:0007669"/>
    <property type="project" value="UniProtKB-KW"/>
</dbReference>
<accession>A0A975BN60</accession>
<dbReference type="SUPFAM" id="SSF53187">
    <property type="entry name" value="Zn-dependent exopeptidases"/>
    <property type="match status" value="1"/>
</dbReference>
<evidence type="ECO:0000256" key="6">
    <source>
        <dbReference type="ARBA" id="ARBA00023049"/>
    </source>
</evidence>
<dbReference type="GO" id="GO:0046872">
    <property type="term" value="F:metal ion binding"/>
    <property type="evidence" value="ECO:0007669"/>
    <property type="project" value="UniProtKB-UniRule"/>
</dbReference>
<dbReference type="PANTHER" id="PTHR42994:SF2">
    <property type="entry name" value="PEPTIDASE"/>
    <property type="match status" value="1"/>
</dbReference>
<dbReference type="GO" id="GO:0006508">
    <property type="term" value="P:proteolysis"/>
    <property type="evidence" value="ECO:0007669"/>
    <property type="project" value="UniProtKB-KW"/>
</dbReference>
<dbReference type="Pfam" id="PF07687">
    <property type="entry name" value="M20_dimer"/>
    <property type="match status" value="1"/>
</dbReference>
<evidence type="ECO:0000256" key="4">
    <source>
        <dbReference type="ARBA" id="ARBA00022801"/>
    </source>
</evidence>
<dbReference type="InterPro" id="IPR011650">
    <property type="entry name" value="Peptidase_M20_dimer"/>
</dbReference>
<comment type="cofactor">
    <cofactor evidence="8">
        <name>a divalent metal cation</name>
        <dbReference type="ChEBI" id="CHEBI:60240"/>
    </cofactor>
    <text evidence="8">Binds 2 divalent metal cations per subunit.</text>
</comment>
<keyword evidence="6" id="KW-0482">Metalloprotease</keyword>
<keyword evidence="4" id="KW-0378">Hydrolase</keyword>
<proteinExistence type="inferred from homology"/>
<dbReference type="GO" id="GO:0004177">
    <property type="term" value="F:aminopeptidase activity"/>
    <property type="evidence" value="ECO:0007669"/>
    <property type="project" value="UniProtKB-UniRule"/>
</dbReference>
<dbReference type="InterPro" id="IPR036264">
    <property type="entry name" value="Bact_exopeptidase_dim_dom"/>
</dbReference>
<dbReference type="AlphaFoldDB" id="A0A975BN60"/>
<dbReference type="Gene3D" id="3.40.630.10">
    <property type="entry name" value="Zn peptidases"/>
    <property type="match status" value="1"/>
</dbReference>
<feature type="domain" description="Peptidase M20 dimerisation" evidence="9">
    <location>
        <begin position="176"/>
        <end position="269"/>
    </location>
</feature>
<keyword evidence="5" id="KW-0862">Zinc</keyword>
<dbReference type="KEGG" id="dmm:dnm_045970"/>
<dbReference type="Proteomes" id="UP000663722">
    <property type="component" value="Chromosome"/>
</dbReference>